<gene>
    <name evidence="4" type="ORF">BFS05_00910</name>
</gene>
<sequence length="404" mass="44474">MSEIYRCAVLGDPIAHSLSPVLHNSAYAALGLKNWRYSKERVNETELSDFIAHLDNSWKGLSLTMPLKKTIMKLGTPCDYWSRTLNVANTAIFTSNPATASPSQIELCNTDVSGIITVFIRALHESISNVKKAVIIGSGNTASSAMAALIEIAQASKLEKVQVIARTEDNGSVKGVERFNNLLRKYCADFPNSRSIEPCCESGEGQSREIENSEIESKKIENSRIESSENNANYESVGGIKFPTISEEVLAEFAGYTAEKLGAEKLSECDKSLILKSLTSIDAIRAIEDADIVISTVPAHVADGLAIALDAYCQNQKINHLGTLLDVVYDPRPSDLLSVWRRYGCGIGGEEMLLYQALEQVKLMTYDYRNSKENFENSFENDSDKATDYDCLSGHMRKALEEAL</sequence>
<evidence type="ECO:0000313" key="4">
    <source>
        <dbReference type="EMBL" id="PNS43814.1"/>
    </source>
</evidence>
<reference evidence="5" key="1">
    <citation type="submission" date="2016-10" db="EMBL/GenBank/DDBJ databases">
        <authorList>
            <person name="Bumgarner R.E."/>
            <person name="Fredricks D.N."/>
            <person name="Srinivasan S."/>
        </authorList>
    </citation>
    <scope>NUCLEOTIDE SEQUENCE [LARGE SCALE GENOMIC DNA]</scope>
    <source>
        <strain evidence="5">KA00225</strain>
    </source>
</reference>
<evidence type="ECO:0000259" key="3">
    <source>
        <dbReference type="Pfam" id="PF08501"/>
    </source>
</evidence>
<dbReference type="InterPro" id="IPR022893">
    <property type="entry name" value="Shikimate_DH_fam"/>
</dbReference>
<evidence type="ECO:0000313" key="5">
    <source>
        <dbReference type="Proteomes" id="UP000236146"/>
    </source>
</evidence>
<evidence type="ECO:0000256" key="1">
    <source>
        <dbReference type="ARBA" id="ARBA00004871"/>
    </source>
</evidence>
<dbReference type="SUPFAM" id="SSF51735">
    <property type="entry name" value="NAD(P)-binding Rossmann-fold domains"/>
    <property type="match status" value="1"/>
</dbReference>
<dbReference type="Gene3D" id="3.40.50.10860">
    <property type="entry name" value="Leucine Dehydrogenase, chain A, domain 1"/>
    <property type="match status" value="1"/>
</dbReference>
<dbReference type="PANTHER" id="PTHR21089:SF1">
    <property type="entry name" value="BIFUNCTIONAL 3-DEHYDROQUINATE DEHYDRATASE_SHIKIMATE DEHYDROGENASE, CHLOROPLASTIC"/>
    <property type="match status" value="1"/>
</dbReference>
<name>A0A2K1SWB0_GARVA</name>
<proteinExistence type="predicted"/>
<dbReference type="GO" id="GO:0019632">
    <property type="term" value="P:shikimate metabolic process"/>
    <property type="evidence" value="ECO:0007669"/>
    <property type="project" value="TreeGrafter"/>
</dbReference>
<dbReference type="Proteomes" id="UP000236146">
    <property type="component" value="Unassembled WGS sequence"/>
</dbReference>
<dbReference type="OrthoDB" id="9776868at2"/>
<comment type="caution">
    <text evidence="4">The sequence shown here is derived from an EMBL/GenBank/DDBJ whole genome shotgun (WGS) entry which is preliminary data.</text>
</comment>
<dbReference type="GO" id="GO:0009423">
    <property type="term" value="P:chorismate biosynthetic process"/>
    <property type="evidence" value="ECO:0007669"/>
    <property type="project" value="TreeGrafter"/>
</dbReference>
<dbReference type="PANTHER" id="PTHR21089">
    <property type="entry name" value="SHIKIMATE DEHYDROGENASE"/>
    <property type="match status" value="1"/>
</dbReference>
<dbReference type="SUPFAM" id="SSF53223">
    <property type="entry name" value="Aminoacid dehydrogenase-like, N-terminal domain"/>
    <property type="match status" value="1"/>
</dbReference>
<dbReference type="GO" id="GO:0005829">
    <property type="term" value="C:cytosol"/>
    <property type="evidence" value="ECO:0007669"/>
    <property type="project" value="TreeGrafter"/>
</dbReference>
<keyword evidence="2" id="KW-0028">Amino-acid biosynthesis</keyword>
<protein>
    <submittedName>
        <fullName evidence="4">Shikimate dehydrogenase</fullName>
    </submittedName>
</protein>
<keyword evidence="2" id="KW-0057">Aromatic amino acid biosynthesis</keyword>
<dbReference type="Pfam" id="PF08501">
    <property type="entry name" value="Shikimate_dh_N"/>
    <property type="match status" value="1"/>
</dbReference>
<dbReference type="InterPro" id="IPR013708">
    <property type="entry name" value="Shikimate_DH-bd_N"/>
</dbReference>
<feature type="domain" description="Shikimate dehydrogenase substrate binding N-terminal" evidence="3">
    <location>
        <begin position="9"/>
        <end position="90"/>
    </location>
</feature>
<dbReference type="RefSeq" id="WP_103084195.1">
    <property type="nucleotide sequence ID" value="NZ_JBLLPO010000002.1"/>
</dbReference>
<comment type="pathway">
    <text evidence="1">Metabolic intermediate biosynthesis; chorismate biosynthesis; chorismate from D-erythrose 4-phosphate and phosphoenolpyruvate: step 4/7.</text>
</comment>
<dbReference type="GO" id="GO:0009073">
    <property type="term" value="P:aromatic amino acid family biosynthetic process"/>
    <property type="evidence" value="ECO:0007669"/>
    <property type="project" value="UniProtKB-KW"/>
</dbReference>
<dbReference type="AlphaFoldDB" id="A0A2K1SWB0"/>
<dbReference type="EMBL" id="MNLH01000001">
    <property type="protein sequence ID" value="PNS43814.1"/>
    <property type="molecule type" value="Genomic_DNA"/>
</dbReference>
<dbReference type="GO" id="GO:0004764">
    <property type="term" value="F:shikimate 3-dehydrogenase (NADP+) activity"/>
    <property type="evidence" value="ECO:0007669"/>
    <property type="project" value="InterPro"/>
</dbReference>
<dbReference type="InterPro" id="IPR046346">
    <property type="entry name" value="Aminoacid_DH-like_N_sf"/>
</dbReference>
<evidence type="ECO:0000256" key="2">
    <source>
        <dbReference type="ARBA" id="ARBA00023141"/>
    </source>
</evidence>
<dbReference type="GO" id="GO:0050661">
    <property type="term" value="F:NADP binding"/>
    <property type="evidence" value="ECO:0007669"/>
    <property type="project" value="TreeGrafter"/>
</dbReference>
<dbReference type="InterPro" id="IPR036291">
    <property type="entry name" value="NAD(P)-bd_dom_sf"/>
</dbReference>
<dbReference type="Gene3D" id="3.40.50.720">
    <property type="entry name" value="NAD(P)-binding Rossmann-like Domain"/>
    <property type="match status" value="1"/>
</dbReference>
<organism evidence="4 5">
    <name type="scientific">Gardnerella vaginalis</name>
    <dbReference type="NCBI Taxonomy" id="2702"/>
    <lineage>
        <taxon>Bacteria</taxon>
        <taxon>Bacillati</taxon>
        <taxon>Actinomycetota</taxon>
        <taxon>Actinomycetes</taxon>
        <taxon>Bifidobacteriales</taxon>
        <taxon>Bifidobacteriaceae</taxon>
        <taxon>Gardnerella</taxon>
    </lineage>
</organism>
<accession>A0A2K1SWB0</accession>